<dbReference type="KEGG" id="csg:Cylst_5972"/>
<name>K9X8G0_9NOST</name>
<keyword evidence="1" id="KW-1133">Transmembrane helix</keyword>
<reference evidence="3 4" key="1">
    <citation type="submission" date="2012-06" db="EMBL/GenBank/DDBJ databases">
        <title>Finished chromosome of genome of Cylindrospermum stagnale PCC 7417.</title>
        <authorList>
            <consortium name="US DOE Joint Genome Institute"/>
            <person name="Gugger M."/>
            <person name="Coursin T."/>
            <person name="Rippka R."/>
            <person name="Tandeau De Marsac N."/>
            <person name="Huntemann M."/>
            <person name="Wei C.-L."/>
            <person name="Han J."/>
            <person name="Detter J.C."/>
            <person name="Han C."/>
            <person name="Tapia R."/>
            <person name="Chen A."/>
            <person name="Kyrpides N."/>
            <person name="Mavromatis K."/>
            <person name="Markowitz V."/>
            <person name="Szeto E."/>
            <person name="Ivanova N."/>
            <person name="Pagani I."/>
            <person name="Pati A."/>
            <person name="Goodwin L."/>
            <person name="Nordberg H.P."/>
            <person name="Cantor M.N."/>
            <person name="Hua S.X."/>
            <person name="Woyke T."/>
            <person name="Kerfeld C.A."/>
        </authorList>
    </citation>
    <scope>NUCLEOTIDE SEQUENCE [LARGE SCALE GENOMIC DNA]</scope>
    <source>
        <strain evidence="3 4">PCC 7417</strain>
    </source>
</reference>
<evidence type="ECO:0000259" key="2">
    <source>
        <dbReference type="Pfam" id="PF02698"/>
    </source>
</evidence>
<keyword evidence="4" id="KW-1185">Reference proteome</keyword>
<gene>
    <name evidence="3" type="ORF">Cylst_5972</name>
</gene>
<dbReference type="AlphaFoldDB" id="K9X8G0"/>
<organism evidence="3 4">
    <name type="scientific">Cylindrospermum stagnale PCC 7417</name>
    <dbReference type="NCBI Taxonomy" id="56107"/>
    <lineage>
        <taxon>Bacteria</taxon>
        <taxon>Bacillati</taxon>
        <taxon>Cyanobacteriota</taxon>
        <taxon>Cyanophyceae</taxon>
        <taxon>Nostocales</taxon>
        <taxon>Nostocaceae</taxon>
        <taxon>Cylindrospermum</taxon>
    </lineage>
</organism>
<protein>
    <recommendedName>
        <fullName evidence="2">DUF218 domain-containing protein</fullName>
    </recommendedName>
</protein>
<dbReference type="PANTHER" id="PTHR30336">
    <property type="entry name" value="INNER MEMBRANE PROTEIN, PROBABLE PERMEASE"/>
    <property type="match status" value="1"/>
</dbReference>
<dbReference type="GO" id="GO:0005886">
    <property type="term" value="C:plasma membrane"/>
    <property type="evidence" value="ECO:0007669"/>
    <property type="project" value="TreeGrafter"/>
</dbReference>
<keyword evidence="1" id="KW-0472">Membrane</keyword>
<dbReference type="InterPro" id="IPR051599">
    <property type="entry name" value="Cell_Envelope_Assoc"/>
</dbReference>
<feature type="transmembrane region" description="Helical" evidence="1">
    <location>
        <begin position="14"/>
        <end position="36"/>
    </location>
</feature>
<accession>K9X8G0</accession>
<dbReference type="PATRIC" id="fig|56107.3.peg.6567"/>
<dbReference type="STRING" id="56107.Cylst_5972"/>
<dbReference type="EMBL" id="CP003642">
    <property type="protein sequence ID" value="AFZ27947.1"/>
    <property type="molecule type" value="Genomic_DNA"/>
</dbReference>
<evidence type="ECO:0000313" key="4">
    <source>
        <dbReference type="Proteomes" id="UP000010475"/>
    </source>
</evidence>
<dbReference type="Pfam" id="PF02698">
    <property type="entry name" value="DUF218"/>
    <property type="match status" value="1"/>
</dbReference>
<dbReference type="PANTHER" id="PTHR30336:SF20">
    <property type="entry name" value="DUF218 DOMAIN-CONTAINING PROTEIN"/>
    <property type="match status" value="1"/>
</dbReference>
<dbReference type="Proteomes" id="UP000010475">
    <property type="component" value="Chromosome"/>
</dbReference>
<evidence type="ECO:0000313" key="3">
    <source>
        <dbReference type="EMBL" id="AFZ27947.1"/>
    </source>
</evidence>
<evidence type="ECO:0000256" key="1">
    <source>
        <dbReference type="SAM" id="Phobius"/>
    </source>
</evidence>
<proteinExistence type="predicted"/>
<keyword evidence="1" id="KW-0812">Transmembrane</keyword>
<feature type="domain" description="DUF218" evidence="2">
    <location>
        <begin position="45"/>
        <end position="159"/>
    </location>
</feature>
<dbReference type="eggNOG" id="COG1434">
    <property type="taxonomic scope" value="Bacteria"/>
</dbReference>
<dbReference type="CDD" id="cd06259">
    <property type="entry name" value="YdcF-like"/>
    <property type="match status" value="1"/>
</dbReference>
<dbReference type="HOGENOM" id="CLU_103370_0_0_3"/>
<dbReference type="RefSeq" id="WP_015211180.1">
    <property type="nucleotide sequence ID" value="NC_019757.1"/>
</dbReference>
<dbReference type="InterPro" id="IPR003848">
    <property type="entry name" value="DUF218"/>
</dbReference>
<sequence length="209" mass="23591">MNLLAKQFYYFRRYWIFALAGFILILVLVIPIRLAIASYQAPQPQAILTLGGGSDREEFTAEFAKKYPCLGIWVSSGSVPTVVRDIFQAANISSDRFRLDYRAVDTVTNFTTLVPDFQQRRIQHVYLITSNFHMPRAKAIATIVLGSQGITFTPVSVPSSYPKESILRILRDSGRSLLWVFTGRTGASYKSSLTRPFYVSRILDLTIGH</sequence>